<dbReference type="GO" id="GO:0008240">
    <property type="term" value="F:tripeptidyl-peptidase activity"/>
    <property type="evidence" value="ECO:0007669"/>
    <property type="project" value="TreeGrafter"/>
</dbReference>
<organism evidence="7 8">
    <name type="scientific">Kutzneria buriramensis</name>
    <dbReference type="NCBI Taxonomy" id="1045776"/>
    <lineage>
        <taxon>Bacteria</taxon>
        <taxon>Bacillati</taxon>
        <taxon>Actinomycetota</taxon>
        <taxon>Actinomycetes</taxon>
        <taxon>Pseudonocardiales</taxon>
        <taxon>Pseudonocardiaceae</taxon>
        <taxon>Kutzneria</taxon>
    </lineage>
</organism>
<dbReference type="Proteomes" id="UP000256269">
    <property type="component" value="Unassembled WGS sequence"/>
</dbReference>
<dbReference type="EMBL" id="QUNO01000010">
    <property type="protein sequence ID" value="REH42763.1"/>
    <property type="molecule type" value="Genomic_DNA"/>
</dbReference>
<dbReference type="GO" id="GO:0006508">
    <property type="term" value="P:proteolysis"/>
    <property type="evidence" value="ECO:0007669"/>
    <property type="project" value="UniProtKB-KW"/>
</dbReference>
<sequence>MNRLRAAVLAGALLTLGLPATTAVAAPDTTTHAACSSTNSSTSTNSSSSTTSSISTDSSTSTKFSSSPKTTTPTARCFAIYRAGHSFGPNATPSGFGPAELRSAYKLPADGGAGQTVAIVDAYDNPNVEADLAAYRQQFGLPACTTANGCFKKVNQRGAASPLPAGNPGWGVEISLDVDMVSAACPDCHIVLVEADTASTANLGAAEDTAAASGASAVSNSYGSDEYNGMNADAKHFVHPGVAILASSGDYGFEPASFPASLANVISVGGTSLVKADNARGWTETAWAGAGSGCSAWVPKPAWQHDANCGMRTVADVSAVADPNTGLAVYDTYGLGAQAGWIVVGGTSASSPFIAGVIGLAGNGGQFSDASSLYTHAGDLFDVVGGTNGYCGGDYLCTGLAGYDAPTGLGSPNGIGAF</sequence>
<accession>A0A3E0HD98</accession>
<evidence type="ECO:0000256" key="3">
    <source>
        <dbReference type="ARBA" id="ARBA00022825"/>
    </source>
</evidence>
<feature type="chain" id="PRO_5017833631" description="Peptidase S53 domain-containing protein" evidence="5">
    <location>
        <begin position="26"/>
        <end position="418"/>
    </location>
</feature>
<keyword evidence="1" id="KW-0645">Protease</keyword>
<evidence type="ECO:0000256" key="4">
    <source>
        <dbReference type="SAM" id="MobiDB-lite"/>
    </source>
</evidence>
<keyword evidence="8" id="KW-1185">Reference proteome</keyword>
<proteinExistence type="predicted"/>
<evidence type="ECO:0000313" key="7">
    <source>
        <dbReference type="EMBL" id="REH42763.1"/>
    </source>
</evidence>
<dbReference type="SUPFAM" id="SSF52743">
    <property type="entry name" value="Subtilisin-like"/>
    <property type="match status" value="1"/>
</dbReference>
<comment type="caution">
    <text evidence="7">The sequence shown here is derived from an EMBL/GenBank/DDBJ whole genome shotgun (WGS) entry which is preliminary data.</text>
</comment>
<dbReference type="InterPro" id="IPR050819">
    <property type="entry name" value="Tripeptidyl-peptidase_I"/>
</dbReference>
<dbReference type="InterPro" id="IPR030400">
    <property type="entry name" value="Sedolisin_dom"/>
</dbReference>
<dbReference type="Pfam" id="PF00082">
    <property type="entry name" value="Peptidase_S8"/>
    <property type="match status" value="1"/>
</dbReference>
<dbReference type="InterPro" id="IPR000209">
    <property type="entry name" value="Peptidase_S8/S53_dom"/>
</dbReference>
<evidence type="ECO:0000256" key="2">
    <source>
        <dbReference type="ARBA" id="ARBA00022801"/>
    </source>
</evidence>
<dbReference type="InterPro" id="IPR036852">
    <property type="entry name" value="Peptidase_S8/S53_dom_sf"/>
</dbReference>
<dbReference type="InterPro" id="IPR023828">
    <property type="entry name" value="Peptidase_S8_Ser-AS"/>
</dbReference>
<keyword evidence="3" id="KW-0720">Serine protease</keyword>
<gene>
    <name evidence="7" type="ORF">BCF44_110262</name>
</gene>
<name>A0A3E0HD98_9PSEU</name>
<dbReference type="OrthoDB" id="151889at2"/>
<evidence type="ECO:0000313" key="8">
    <source>
        <dbReference type="Proteomes" id="UP000256269"/>
    </source>
</evidence>
<protein>
    <recommendedName>
        <fullName evidence="6">Peptidase S53 domain-containing protein</fullName>
    </recommendedName>
</protein>
<feature type="signal peptide" evidence="5">
    <location>
        <begin position="1"/>
        <end position="25"/>
    </location>
</feature>
<dbReference type="PANTHER" id="PTHR14218:SF15">
    <property type="entry name" value="TRIPEPTIDYL-PEPTIDASE 1"/>
    <property type="match status" value="1"/>
</dbReference>
<dbReference type="PROSITE" id="PS51695">
    <property type="entry name" value="SEDOLISIN"/>
    <property type="match status" value="1"/>
</dbReference>
<dbReference type="PANTHER" id="PTHR14218">
    <property type="entry name" value="PROTEASE S8 TRIPEPTIDYL PEPTIDASE I CLN2"/>
    <property type="match status" value="1"/>
</dbReference>
<dbReference type="AlphaFoldDB" id="A0A3E0HD98"/>
<reference evidence="7 8" key="1">
    <citation type="submission" date="2018-08" db="EMBL/GenBank/DDBJ databases">
        <title>Genomic Encyclopedia of Archaeal and Bacterial Type Strains, Phase II (KMG-II): from individual species to whole genera.</title>
        <authorList>
            <person name="Goeker M."/>
        </authorList>
    </citation>
    <scope>NUCLEOTIDE SEQUENCE [LARGE SCALE GENOMIC DNA]</scope>
    <source>
        <strain evidence="7 8">DSM 45791</strain>
    </source>
</reference>
<evidence type="ECO:0000256" key="1">
    <source>
        <dbReference type="ARBA" id="ARBA00022670"/>
    </source>
</evidence>
<feature type="domain" description="Peptidase S53" evidence="6">
    <location>
        <begin position="95"/>
        <end position="418"/>
    </location>
</feature>
<keyword evidence="5" id="KW-0732">Signal</keyword>
<evidence type="ECO:0000256" key="5">
    <source>
        <dbReference type="SAM" id="SignalP"/>
    </source>
</evidence>
<dbReference type="GO" id="GO:0004252">
    <property type="term" value="F:serine-type endopeptidase activity"/>
    <property type="evidence" value="ECO:0007669"/>
    <property type="project" value="InterPro"/>
</dbReference>
<keyword evidence="2" id="KW-0378">Hydrolase</keyword>
<evidence type="ECO:0000259" key="6">
    <source>
        <dbReference type="PROSITE" id="PS51695"/>
    </source>
</evidence>
<feature type="region of interest" description="Disordered" evidence="4">
    <location>
        <begin position="32"/>
        <end position="72"/>
    </location>
</feature>
<dbReference type="Gene3D" id="3.40.50.200">
    <property type="entry name" value="Peptidase S8/S53 domain"/>
    <property type="match status" value="1"/>
</dbReference>
<dbReference type="PROSITE" id="PS00138">
    <property type="entry name" value="SUBTILASE_SER"/>
    <property type="match status" value="1"/>
</dbReference>